<dbReference type="EMBL" id="JAGTJQ010000008">
    <property type="protein sequence ID" value="KAH7026121.1"/>
    <property type="molecule type" value="Genomic_DNA"/>
</dbReference>
<dbReference type="AlphaFoldDB" id="A0A9P8Y090"/>
<dbReference type="OrthoDB" id="4755921at2759"/>
<accession>A0A9P8Y090</accession>
<feature type="compositionally biased region" description="Basic and acidic residues" evidence="1">
    <location>
        <begin position="270"/>
        <end position="283"/>
    </location>
</feature>
<protein>
    <submittedName>
        <fullName evidence="2">Uncharacterized protein</fullName>
    </submittedName>
</protein>
<keyword evidence="3" id="KW-1185">Reference proteome</keyword>
<name>A0A9P8Y090_9PEZI</name>
<dbReference type="GeneID" id="70191568"/>
<dbReference type="Proteomes" id="UP000756346">
    <property type="component" value="Unassembled WGS sequence"/>
</dbReference>
<feature type="region of interest" description="Disordered" evidence="1">
    <location>
        <begin position="299"/>
        <end position="320"/>
    </location>
</feature>
<feature type="compositionally biased region" description="Polar residues" evidence="1">
    <location>
        <begin position="38"/>
        <end position="53"/>
    </location>
</feature>
<evidence type="ECO:0000256" key="1">
    <source>
        <dbReference type="SAM" id="MobiDB-lite"/>
    </source>
</evidence>
<dbReference type="RefSeq" id="XP_046009338.1">
    <property type="nucleotide sequence ID" value="XM_046162022.1"/>
</dbReference>
<feature type="region of interest" description="Disordered" evidence="1">
    <location>
        <begin position="239"/>
        <end position="286"/>
    </location>
</feature>
<reference evidence="2" key="1">
    <citation type="journal article" date="2021" name="Nat. Commun.">
        <title>Genetic determinants of endophytism in the Arabidopsis root mycobiome.</title>
        <authorList>
            <person name="Mesny F."/>
            <person name="Miyauchi S."/>
            <person name="Thiergart T."/>
            <person name="Pickel B."/>
            <person name="Atanasova L."/>
            <person name="Karlsson M."/>
            <person name="Huettel B."/>
            <person name="Barry K.W."/>
            <person name="Haridas S."/>
            <person name="Chen C."/>
            <person name="Bauer D."/>
            <person name="Andreopoulos W."/>
            <person name="Pangilinan J."/>
            <person name="LaButti K."/>
            <person name="Riley R."/>
            <person name="Lipzen A."/>
            <person name="Clum A."/>
            <person name="Drula E."/>
            <person name="Henrissat B."/>
            <person name="Kohler A."/>
            <person name="Grigoriev I.V."/>
            <person name="Martin F.M."/>
            <person name="Hacquard S."/>
        </authorList>
    </citation>
    <scope>NUCLEOTIDE SEQUENCE</scope>
    <source>
        <strain evidence="2">MPI-CAGE-CH-0230</strain>
    </source>
</reference>
<evidence type="ECO:0000313" key="3">
    <source>
        <dbReference type="Proteomes" id="UP000756346"/>
    </source>
</evidence>
<comment type="caution">
    <text evidence="2">The sequence shown here is derived from an EMBL/GenBank/DDBJ whole genome shotgun (WGS) entry which is preliminary data.</text>
</comment>
<proteinExistence type="predicted"/>
<gene>
    <name evidence="2" type="ORF">B0I36DRAFT_414464</name>
</gene>
<sequence length="445" mass="48905">MVEMTAMQRQAGRPRRHLRSSSSDQDILGDASQRDKQTNYNMESNGLHTSRQADSAFLNDDWRVNRRPRRATTGYAKSPAAAPFPSREPVADHTQRPSRHGLHVDTSVTDRFGSCRYRASPIDSVLIHSAPAREKQTAPVRVVSSESDSSWEMMPATVEVKSGSLQKTRDAGRSTVTRRNIPLFRLRHTSSMHSSSSDNECPSTLSPALFIELRQIGGHTAPFRPRPWGPDDLAVLESATSSVHSSEENVDTGYSSVSQGTSQTRTSRARLPDESNQDSKGDEVANEQARFSALIERLQKSASKKRNSPTGSVIEIRPPHLAAGPCSSGSYQLHISRPKTPAVLSASMTASNEAKLNPKAPEFRGSLLSAPEPLVSQPFQYPQRPFQPPWGVDGESLQSFPDPNVTNDQARHIVPSYEVFNETQAAYNPSGLFVPVVPQDESQIT</sequence>
<evidence type="ECO:0000313" key="2">
    <source>
        <dbReference type="EMBL" id="KAH7026121.1"/>
    </source>
</evidence>
<organism evidence="2 3">
    <name type="scientific">Microdochium trichocladiopsis</name>
    <dbReference type="NCBI Taxonomy" id="1682393"/>
    <lineage>
        <taxon>Eukaryota</taxon>
        <taxon>Fungi</taxon>
        <taxon>Dikarya</taxon>
        <taxon>Ascomycota</taxon>
        <taxon>Pezizomycotina</taxon>
        <taxon>Sordariomycetes</taxon>
        <taxon>Xylariomycetidae</taxon>
        <taxon>Xylariales</taxon>
        <taxon>Microdochiaceae</taxon>
        <taxon>Microdochium</taxon>
    </lineage>
</organism>
<feature type="compositionally biased region" description="Polar residues" evidence="1">
    <location>
        <begin position="252"/>
        <end position="266"/>
    </location>
</feature>
<feature type="region of interest" description="Disordered" evidence="1">
    <location>
        <begin position="1"/>
        <end position="105"/>
    </location>
</feature>